<dbReference type="InterPro" id="IPR001965">
    <property type="entry name" value="Znf_PHD"/>
</dbReference>
<evidence type="ECO:0000256" key="7">
    <source>
        <dbReference type="ARBA" id="ARBA00022786"/>
    </source>
</evidence>
<keyword evidence="6 11" id="KW-0863">Zinc-finger</keyword>
<proteinExistence type="predicted"/>
<feature type="compositionally biased region" description="Polar residues" evidence="13">
    <location>
        <begin position="769"/>
        <end position="779"/>
    </location>
</feature>
<reference evidence="17 18" key="1">
    <citation type="submission" date="2024-09" db="EMBL/GenBank/DDBJ databases">
        <title>Chromosome-scale assembly of Riccia fluitans.</title>
        <authorList>
            <person name="Paukszto L."/>
            <person name="Sawicki J."/>
            <person name="Karawczyk K."/>
            <person name="Piernik-Szablinska J."/>
            <person name="Szczecinska M."/>
            <person name="Mazdziarz M."/>
        </authorList>
    </citation>
    <scope>NUCLEOTIDE SEQUENCE [LARGE SCALE GENOMIC DNA]</scope>
    <source>
        <strain evidence="17">Rf_01</strain>
        <tissue evidence="17">Aerial parts of the thallus</tissue>
    </source>
</reference>
<dbReference type="SUPFAM" id="SSF57850">
    <property type="entry name" value="RING/U-box"/>
    <property type="match status" value="2"/>
</dbReference>
<dbReference type="Proteomes" id="UP001605036">
    <property type="component" value="Unassembled WGS sequence"/>
</dbReference>
<dbReference type="SUPFAM" id="SSF88697">
    <property type="entry name" value="PUA domain-like"/>
    <property type="match status" value="1"/>
</dbReference>
<dbReference type="PROSITE" id="PS51015">
    <property type="entry name" value="YDG"/>
    <property type="match status" value="1"/>
</dbReference>
<dbReference type="GO" id="GO:0061630">
    <property type="term" value="F:ubiquitin protein ligase activity"/>
    <property type="evidence" value="ECO:0007669"/>
    <property type="project" value="UniProtKB-EC"/>
</dbReference>
<dbReference type="PROSITE" id="PS50016">
    <property type="entry name" value="ZF_PHD_2"/>
    <property type="match status" value="1"/>
</dbReference>
<dbReference type="EMBL" id="JBHFFA010000001">
    <property type="protein sequence ID" value="KAL2650224.1"/>
    <property type="molecule type" value="Genomic_DNA"/>
</dbReference>
<evidence type="ECO:0000256" key="3">
    <source>
        <dbReference type="ARBA" id="ARBA00012483"/>
    </source>
</evidence>
<dbReference type="InterPro" id="IPR027370">
    <property type="entry name" value="Znf-RING_euk"/>
</dbReference>
<feature type="compositionally biased region" description="Acidic residues" evidence="13">
    <location>
        <begin position="625"/>
        <end position="644"/>
    </location>
</feature>
<dbReference type="PROSITE" id="PS00518">
    <property type="entry name" value="ZF_RING_1"/>
    <property type="match status" value="1"/>
</dbReference>
<feature type="compositionally biased region" description="Basic and acidic residues" evidence="13">
    <location>
        <begin position="753"/>
        <end position="763"/>
    </location>
</feature>
<feature type="domain" description="YDG" evidence="16">
    <location>
        <begin position="287"/>
        <end position="436"/>
    </location>
</feature>
<dbReference type="EC" id="2.3.2.27" evidence="3"/>
<name>A0ABD1ZJH7_9MARC</name>
<dbReference type="PROSITE" id="PS50089">
    <property type="entry name" value="ZF_RING_2"/>
    <property type="match status" value="2"/>
</dbReference>
<protein>
    <recommendedName>
        <fullName evidence="3">RING-type E3 ubiquitin transferase</fullName>
        <ecNumber evidence="3">2.3.2.27</ecNumber>
    </recommendedName>
</protein>
<dbReference type="GO" id="GO:0008270">
    <property type="term" value="F:zinc ion binding"/>
    <property type="evidence" value="ECO:0007669"/>
    <property type="project" value="UniProtKB-KW"/>
</dbReference>
<comment type="caution">
    <text evidence="17">The sequence shown here is derived from an EMBL/GenBank/DDBJ whole genome shotgun (WGS) entry which is preliminary data.</text>
</comment>
<dbReference type="InterPro" id="IPR001841">
    <property type="entry name" value="Znf_RING"/>
</dbReference>
<dbReference type="SUPFAM" id="SSF57903">
    <property type="entry name" value="FYVE/PHD zinc finger"/>
    <property type="match status" value="1"/>
</dbReference>
<dbReference type="GO" id="GO:0016567">
    <property type="term" value="P:protein ubiquitination"/>
    <property type="evidence" value="ECO:0007669"/>
    <property type="project" value="UniProtKB-ARBA"/>
</dbReference>
<feature type="compositionally biased region" description="Basic and acidic residues" evidence="13">
    <location>
        <begin position="610"/>
        <end position="624"/>
    </location>
</feature>
<feature type="domain" description="RING-type" evidence="15">
    <location>
        <begin position="523"/>
        <end position="581"/>
    </location>
</feature>
<feature type="region of interest" description="Disordered" evidence="13">
    <location>
        <begin position="608"/>
        <end position="788"/>
    </location>
</feature>
<evidence type="ECO:0000256" key="12">
    <source>
        <dbReference type="PROSITE-ProRule" id="PRU00358"/>
    </source>
</evidence>
<evidence type="ECO:0000259" key="16">
    <source>
        <dbReference type="PROSITE" id="PS51015"/>
    </source>
</evidence>
<accession>A0ABD1ZJH7</accession>
<keyword evidence="8" id="KW-0862">Zinc</keyword>
<evidence type="ECO:0000256" key="6">
    <source>
        <dbReference type="ARBA" id="ARBA00022771"/>
    </source>
</evidence>
<feature type="region of interest" description="Disordered" evidence="13">
    <location>
        <begin position="112"/>
        <end position="140"/>
    </location>
</feature>
<feature type="domain" description="RING-type" evidence="15">
    <location>
        <begin position="152"/>
        <end position="192"/>
    </location>
</feature>
<sequence>MQMPCETLDGPCMICKVIPPSDRVLICDACGSGWHMNCLIPPLDKAPDGEWICVDCEPGTFTSDATPAVVAPPSSGASENNSIVAQVRAIQADSSLSDTEKAKRIMKLHCPTAFQTPGNDDNDDDSNAGPADSEGMGSSKANENFLNENLKCMICLHIVDRPVTTPCGHNSCLKCFQRVVSGKNNPNCPHCRAPIPSSMRSQPRINSTLVMAVRLAALAAKSSSSASGKPQGPQKPYVPIANEKRPDKCFTSERAVKTGKANAASGKIFVTVPPDHFGPIPAENDPERGQGVLVGESWPDRMDCRQWGAHLPHVAGIAGQSNLGAQSVCLSGGYQDDEDHGEWFLYTGSGGRDLSGNKRTNKDQSFDQVFDKSNEALRVSCREGHPVRVVRSHKEKRSSYAPGEKCVRYDGCYRIEMCWRKKGIQGFKVCRYLFVRCDNEPAPWLSDEHGDRPRPLPHIAELESATDITTRKKQPAWDWKEEEQVWGWTRDPPVSRVMGGGAKRDSVKRSKSIHKKLLREFGCVLCRKVMQLPLSTPCGHNFCKACLLAKFAGSMDARERKAVGGRSLRTQKVRKACPTCQSDITDFITAPQVNRQLEDVINSLQSSLENEVKEENAAEEKESEILEGEAKDEESEVNEEESDVPEGQGQKQVEVDDTTTTPSAAEGEGNEEDSELNSKKRRKVDIGEPVVEMLRDEVNVDQDVNVLDADEMNKTDVVEDSEEDGDGEKENQKTKGNKLSKVKPPRGRGRRTPVRDSEDDKPATRRSARGQSGISNGLTPTKPIVLHA</sequence>
<gene>
    <name evidence="17" type="ORF">R1flu_018352</name>
</gene>
<evidence type="ECO:0000256" key="5">
    <source>
        <dbReference type="ARBA" id="ARBA00022723"/>
    </source>
</evidence>
<dbReference type="InterPro" id="IPR011011">
    <property type="entry name" value="Znf_FYVE_PHD"/>
</dbReference>
<dbReference type="Gene3D" id="3.30.40.10">
    <property type="entry name" value="Zinc/RING finger domain, C3HC4 (zinc finger)"/>
    <property type="match status" value="3"/>
</dbReference>
<evidence type="ECO:0000256" key="4">
    <source>
        <dbReference type="ARBA" id="ARBA00022679"/>
    </source>
</evidence>
<dbReference type="InterPro" id="IPR017907">
    <property type="entry name" value="Znf_RING_CS"/>
</dbReference>
<feature type="region of interest" description="Disordered" evidence="13">
    <location>
        <begin position="222"/>
        <end position="243"/>
    </location>
</feature>
<evidence type="ECO:0000256" key="11">
    <source>
        <dbReference type="PROSITE-ProRule" id="PRU00175"/>
    </source>
</evidence>
<feature type="domain" description="PHD-type" evidence="14">
    <location>
        <begin position="9"/>
        <end position="59"/>
    </location>
</feature>
<dbReference type="PROSITE" id="PS01359">
    <property type="entry name" value="ZF_PHD_1"/>
    <property type="match status" value="1"/>
</dbReference>
<dbReference type="InterPro" id="IPR045134">
    <property type="entry name" value="UHRF1/2-like"/>
</dbReference>
<evidence type="ECO:0000259" key="14">
    <source>
        <dbReference type="PROSITE" id="PS50016"/>
    </source>
</evidence>
<feature type="compositionally biased region" description="Low complexity" evidence="13">
    <location>
        <begin position="222"/>
        <end position="234"/>
    </location>
</feature>
<keyword evidence="10 12" id="KW-0539">Nucleus</keyword>
<dbReference type="InterPro" id="IPR015947">
    <property type="entry name" value="PUA-like_sf"/>
</dbReference>
<dbReference type="InterPro" id="IPR003105">
    <property type="entry name" value="SRA_YDG"/>
</dbReference>
<dbReference type="PANTHER" id="PTHR14140:SF27">
    <property type="entry name" value="OS04G0289800 PROTEIN"/>
    <property type="match status" value="1"/>
</dbReference>
<dbReference type="InterPro" id="IPR036987">
    <property type="entry name" value="SRA-YDG_sf"/>
</dbReference>
<evidence type="ECO:0000256" key="1">
    <source>
        <dbReference type="ARBA" id="ARBA00000900"/>
    </source>
</evidence>
<dbReference type="Gene3D" id="2.30.280.10">
    <property type="entry name" value="SRA-YDG"/>
    <property type="match status" value="1"/>
</dbReference>
<comment type="subcellular location">
    <subcellularLocation>
        <location evidence="12">Nucleus</location>
    </subcellularLocation>
</comment>
<keyword evidence="4" id="KW-0808">Transferase</keyword>
<evidence type="ECO:0000313" key="17">
    <source>
        <dbReference type="EMBL" id="KAL2650224.1"/>
    </source>
</evidence>
<evidence type="ECO:0000256" key="2">
    <source>
        <dbReference type="ARBA" id="ARBA00004906"/>
    </source>
</evidence>
<keyword evidence="18" id="KW-1185">Reference proteome</keyword>
<keyword evidence="5" id="KW-0479">Metal-binding</keyword>
<feature type="compositionally biased region" description="Acidic residues" evidence="13">
    <location>
        <begin position="718"/>
        <end position="727"/>
    </location>
</feature>
<dbReference type="SMART" id="SM00184">
    <property type="entry name" value="RING"/>
    <property type="match status" value="3"/>
</dbReference>
<dbReference type="Pfam" id="PF02182">
    <property type="entry name" value="SAD_SRA"/>
    <property type="match status" value="1"/>
</dbReference>
<dbReference type="InterPro" id="IPR019787">
    <property type="entry name" value="Znf_PHD-finger"/>
</dbReference>
<dbReference type="AlphaFoldDB" id="A0ABD1ZJH7"/>
<dbReference type="InterPro" id="IPR013083">
    <property type="entry name" value="Znf_RING/FYVE/PHD"/>
</dbReference>
<dbReference type="Pfam" id="PF00628">
    <property type="entry name" value="PHD"/>
    <property type="match status" value="1"/>
</dbReference>
<evidence type="ECO:0000256" key="10">
    <source>
        <dbReference type="ARBA" id="ARBA00023242"/>
    </source>
</evidence>
<evidence type="ECO:0000259" key="15">
    <source>
        <dbReference type="PROSITE" id="PS50089"/>
    </source>
</evidence>
<dbReference type="SMART" id="SM00249">
    <property type="entry name" value="PHD"/>
    <property type="match status" value="1"/>
</dbReference>
<dbReference type="Pfam" id="PF13445">
    <property type="entry name" value="zf-RING_UBOX"/>
    <property type="match status" value="1"/>
</dbReference>
<comment type="catalytic activity">
    <reaction evidence="1">
        <text>S-ubiquitinyl-[E2 ubiquitin-conjugating enzyme]-L-cysteine + [acceptor protein]-L-lysine = [E2 ubiquitin-conjugating enzyme]-L-cysteine + N(6)-ubiquitinyl-[acceptor protein]-L-lysine.</text>
        <dbReference type="EC" id="2.3.2.27"/>
    </reaction>
</comment>
<keyword evidence="9" id="KW-0238">DNA-binding</keyword>
<dbReference type="InterPro" id="IPR019786">
    <property type="entry name" value="Zinc_finger_PHD-type_CS"/>
</dbReference>
<dbReference type="Pfam" id="PF13920">
    <property type="entry name" value="zf-C3HC4_3"/>
    <property type="match status" value="1"/>
</dbReference>
<evidence type="ECO:0000313" key="18">
    <source>
        <dbReference type="Proteomes" id="UP001605036"/>
    </source>
</evidence>
<evidence type="ECO:0000256" key="9">
    <source>
        <dbReference type="ARBA" id="ARBA00023125"/>
    </source>
</evidence>
<dbReference type="SMART" id="SM00466">
    <property type="entry name" value="SRA"/>
    <property type="match status" value="1"/>
</dbReference>
<dbReference type="GO" id="GO:0005634">
    <property type="term" value="C:nucleus"/>
    <property type="evidence" value="ECO:0007669"/>
    <property type="project" value="UniProtKB-SubCell"/>
</dbReference>
<organism evidence="17 18">
    <name type="scientific">Riccia fluitans</name>
    <dbReference type="NCBI Taxonomy" id="41844"/>
    <lineage>
        <taxon>Eukaryota</taxon>
        <taxon>Viridiplantae</taxon>
        <taxon>Streptophyta</taxon>
        <taxon>Embryophyta</taxon>
        <taxon>Marchantiophyta</taxon>
        <taxon>Marchantiopsida</taxon>
        <taxon>Marchantiidae</taxon>
        <taxon>Marchantiales</taxon>
        <taxon>Ricciaceae</taxon>
        <taxon>Riccia</taxon>
    </lineage>
</organism>
<dbReference type="PANTHER" id="PTHR14140">
    <property type="entry name" value="E3 UBIQUITIN-PROTEIN LIGASE UHRF-RELATED"/>
    <property type="match status" value="1"/>
</dbReference>
<evidence type="ECO:0000256" key="8">
    <source>
        <dbReference type="ARBA" id="ARBA00022833"/>
    </source>
</evidence>
<comment type="pathway">
    <text evidence="2">Protein modification; protein ubiquitination.</text>
</comment>
<feature type="compositionally biased region" description="Basic residues" evidence="13">
    <location>
        <begin position="735"/>
        <end position="752"/>
    </location>
</feature>
<keyword evidence="7" id="KW-0833">Ubl conjugation pathway</keyword>
<dbReference type="FunFam" id="2.30.280.10:FF:000002">
    <property type="entry name" value="E3 ubiquitin-protein ligase ORTHRUS 2"/>
    <property type="match status" value="1"/>
</dbReference>
<evidence type="ECO:0000256" key="13">
    <source>
        <dbReference type="SAM" id="MobiDB-lite"/>
    </source>
</evidence>
<dbReference type="GO" id="GO:0003677">
    <property type="term" value="F:DNA binding"/>
    <property type="evidence" value="ECO:0007669"/>
    <property type="project" value="UniProtKB-KW"/>
</dbReference>